<comment type="caution">
    <text evidence="1">The sequence shown here is derived from an EMBL/GenBank/DDBJ whole genome shotgun (WGS) entry which is preliminary data.</text>
</comment>
<gene>
    <name evidence="1" type="ORF">GLOIN_2v1534434</name>
</gene>
<feature type="non-terminal residue" evidence="1">
    <location>
        <position position="72"/>
    </location>
</feature>
<accession>A0A2P4QM93</accession>
<dbReference type="AlphaFoldDB" id="A0A2P4QM93"/>
<name>A0A2P4QM93_RHIID</name>
<protein>
    <submittedName>
        <fullName evidence="1">Uncharacterized protein</fullName>
    </submittedName>
</protein>
<dbReference type="Proteomes" id="UP000018888">
    <property type="component" value="Unassembled WGS sequence"/>
</dbReference>
<reference evidence="1 2" key="1">
    <citation type="journal article" date="2013" name="Proc. Natl. Acad. Sci. U.S.A.">
        <title>Genome of an arbuscular mycorrhizal fungus provides insight into the oldest plant symbiosis.</title>
        <authorList>
            <person name="Tisserant E."/>
            <person name="Malbreil M."/>
            <person name="Kuo A."/>
            <person name="Kohler A."/>
            <person name="Symeonidi A."/>
            <person name="Balestrini R."/>
            <person name="Charron P."/>
            <person name="Duensing N."/>
            <person name="Frei Dit Frey N."/>
            <person name="Gianinazzi-Pearson V."/>
            <person name="Gilbert L.B."/>
            <person name="Handa Y."/>
            <person name="Herr J.R."/>
            <person name="Hijri M."/>
            <person name="Koul R."/>
            <person name="Kawaguchi M."/>
            <person name="Krajinski F."/>
            <person name="Lammers P.J."/>
            <person name="Masclaux F.G."/>
            <person name="Murat C."/>
            <person name="Morin E."/>
            <person name="Ndikumana S."/>
            <person name="Pagni M."/>
            <person name="Petitpierre D."/>
            <person name="Requena N."/>
            <person name="Rosikiewicz P."/>
            <person name="Riley R."/>
            <person name="Saito K."/>
            <person name="San Clemente H."/>
            <person name="Shapiro H."/>
            <person name="van Tuinen D."/>
            <person name="Becard G."/>
            <person name="Bonfante P."/>
            <person name="Paszkowski U."/>
            <person name="Shachar-Hill Y.Y."/>
            <person name="Tuskan G.A."/>
            <person name="Young P.W."/>
            <person name="Sanders I.R."/>
            <person name="Henrissat B."/>
            <person name="Rensing S.A."/>
            <person name="Grigoriev I.V."/>
            <person name="Corradi N."/>
            <person name="Roux C."/>
            <person name="Martin F."/>
        </authorList>
    </citation>
    <scope>NUCLEOTIDE SEQUENCE [LARGE SCALE GENOMIC DNA]</scope>
    <source>
        <strain evidence="1 2">DAOM 197198</strain>
    </source>
</reference>
<evidence type="ECO:0000313" key="1">
    <source>
        <dbReference type="EMBL" id="POG78728.1"/>
    </source>
</evidence>
<sequence length="72" mass="8904">MKIYFLSLFSFHNLCPSFSVVCPNLQHNHYELFHLWSLFWNIYPRIFESNRNLFVKLYSALIEFHYDFHKTV</sequence>
<proteinExistence type="predicted"/>
<organism evidence="1 2">
    <name type="scientific">Rhizophagus irregularis (strain DAOM 181602 / DAOM 197198 / MUCL 43194)</name>
    <name type="common">Arbuscular mycorrhizal fungus</name>
    <name type="synonym">Glomus intraradices</name>
    <dbReference type="NCBI Taxonomy" id="747089"/>
    <lineage>
        <taxon>Eukaryota</taxon>
        <taxon>Fungi</taxon>
        <taxon>Fungi incertae sedis</taxon>
        <taxon>Mucoromycota</taxon>
        <taxon>Glomeromycotina</taxon>
        <taxon>Glomeromycetes</taxon>
        <taxon>Glomerales</taxon>
        <taxon>Glomeraceae</taxon>
        <taxon>Rhizophagus</taxon>
    </lineage>
</organism>
<dbReference type="EMBL" id="AUPC02000030">
    <property type="protein sequence ID" value="POG78728.1"/>
    <property type="molecule type" value="Genomic_DNA"/>
</dbReference>
<keyword evidence="2" id="KW-1185">Reference proteome</keyword>
<evidence type="ECO:0000313" key="2">
    <source>
        <dbReference type="Proteomes" id="UP000018888"/>
    </source>
</evidence>
<reference evidence="1 2" key="2">
    <citation type="journal article" date="2018" name="New Phytol.">
        <title>High intraspecific genome diversity in the model arbuscular mycorrhizal symbiont Rhizophagus irregularis.</title>
        <authorList>
            <person name="Chen E.C.H."/>
            <person name="Morin E."/>
            <person name="Beaudet D."/>
            <person name="Noel J."/>
            <person name="Yildirir G."/>
            <person name="Ndikumana S."/>
            <person name="Charron P."/>
            <person name="St-Onge C."/>
            <person name="Giorgi J."/>
            <person name="Kruger M."/>
            <person name="Marton T."/>
            <person name="Ropars J."/>
            <person name="Grigoriev I.V."/>
            <person name="Hainaut M."/>
            <person name="Henrissat B."/>
            <person name="Roux C."/>
            <person name="Martin F."/>
            <person name="Corradi N."/>
        </authorList>
    </citation>
    <scope>NUCLEOTIDE SEQUENCE [LARGE SCALE GENOMIC DNA]</scope>
    <source>
        <strain evidence="1 2">DAOM 197198</strain>
    </source>
</reference>